<dbReference type="NCBIfam" id="TIGR02868">
    <property type="entry name" value="CydC"/>
    <property type="match status" value="1"/>
</dbReference>
<protein>
    <submittedName>
        <fullName evidence="12">Thiol reductant ABC exporter subunit CydC</fullName>
    </submittedName>
</protein>
<keyword evidence="3" id="KW-1003">Cell membrane</keyword>
<feature type="domain" description="ABC transporter" evidence="10">
    <location>
        <begin position="340"/>
        <end position="573"/>
    </location>
</feature>
<evidence type="ECO:0000256" key="3">
    <source>
        <dbReference type="ARBA" id="ARBA00022475"/>
    </source>
</evidence>
<evidence type="ECO:0000313" key="13">
    <source>
        <dbReference type="Proteomes" id="UP001339962"/>
    </source>
</evidence>
<keyword evidence="7 9" id="KW-1133">Transmembrane helix</keyword>
<dbReference type="InterPro" id="IPR027417">
    <property type="entry name" value="P-loop_NTPase"/>
</dbReference>
<evidence type="ECO:0000256" key="7">
    <source>
        <dbReference type="ARBA" id="ARBA00022989"/>
    </source>
</evidence>
<evidence type="ECO:0000313" key="12">
    <source>
        <dbReference type="EMBL" id="MED5052997.1"/>
    </source>
</evidence>
<dbReference type="InterPro" id="IPR036640">
    <property type="entry name" value="ABC1_TM_sf"/>
</dbReference>
<sequence length="574" mass="64916">MKTKDWLLPYLKENKRMLGFVIFFGVLTIFSAAFLMFTSGFLISKAATRPENLLMIYVPIVAVRTFGITRAVSRYMERLVGHDVVLRIVTKMRLRVYRLVEPNVLSSFAKWKTGEVLGILAEDIERLQDLYLKTVFPMLATLFMYGLAIAALGWFSWPFALLMAFYAGVLLLLFPLVSLLVTKAKVQAMKAGRHRLYERLTDAVMGISDWQFSGRQHDFIQEYEREEEALSQDERQRMRFVRWRNTAAQGVIALMVVSMLRWTAEQTAQGELAPVMIAAFVLVIFPLTEAFLPISDALSEIPAYQDSFGRLSRLAKDQKEPKLSLHQDIPRIAAGGGVTLELRHVSFHYDHTEQTLDDISFTIRPGEKLALLGPSGAGKSTILKLIEGAVSPTAGQVVLNGVPTTSLGVDIAKWVAVLNQKPHLFDTTIRNNIRLGREDATDEEIVWAAKQVKLHDYIQSLPLGYDTPLLETGVRFSGGQRQRIALARILLQDAPIVVLDEPTIGLDPMTEKELMLTIFEVLKDKSVLWITHHLAFIHMVDDVLFLDCGKLQLHGTHEQLLKTSERYKRLHAMR</sequence>
<dbReference type="Pfam" id="PF00005">
    <property type="entry name" value="ABC_tran"/>
    <property type="match status" value="1"/>
</dbReference>
<dbReference type="Pfam" id="PF00664">
    <property type="entry name" value="ABC_membrane"/>
    <property type="match status" value="1"/>
</dbReference>
<dbReference type="SUPFAM" id="SSF52540">
    <property type="entry name" value="P-loop containing nucleoside triphosphate hydrolases"/>
    <property type="match status" value="1"/>
</dbReference>
<dbReference type="SMART" id="SM00382">
    <property type="entry name" value="AAA"/>
    <property type="match status" value="1"/>
</dbReference>
<dbReference type="PROSITE" id="PS00211">
    <property type="entry name" value="ABC_TRANSPORTER_1"/>
    <property type="match status" value="1"/>
</dbReference>
<dbReference type="FunFam" id="3.40.50.300:FF:000221">
    <property type="entry name" value="Multidrug ABC transporter ATP-binding protein"/>
    <property type="match status" value="1"/>
</dbReference>
<feature type="transmembrane region" description="Helical" evidence="9">
    <location>
        <begin position="135"/>
        <end position="157"/>
    </location>
</feature>
<feature type="transmembrane region" description="Helical" evidence="9">
    <location>
        <begin position="54"/>
        <end position="72"/>
    </location>
</feature>
<comment type="caution">
    <text evidence="12">The sequence shown here is derived from an EMBL/GenBank/DDBJ whole genome shotgun (WGS) entry which is preliminary data.</text>
</comment>
<feature type="transmembrane region" description="Helical" evidence="9">
    <location>
        <begin position="243"/>
        <end position="260"/>
    </location>
</feature>
<dbReference type="GO" id="GO:0055085">
    <property type="term" value="P:transmembrane transport"/>
    <property type="evidence" value="ECO:0007669"/>
    <property type="project" value="UniProtKB-ARBA"/>
</dbReference>
<organism evidence="12 13">
    <name type="scientific">Anoxybacteroides rupiense</name>
    <dbReference type="NCBI Taxonomy" id="311460"/>
    <lineage>
        <taxon>Bacteria</taxon>
        <taxon>Bacillati</taxon>
        <taxon>Bacillota</taxon>
        <taxon>Bacilli</taxon>
        <taxon>Bacillales</taxon>
        <taxon>Anoxybacillaceae</taxon>
        <taxon>Anoxybacteroides</taxon>
    </lineage>
</organism>
<feature type="transmembrane region" description="Helical" evidence="9">
    <location>
        <begin position="272"/>
        <end position="292"/>
    </location>
</feature>
<evidence type="ECO:0000256" key="2">
    <source>
        <dbReference type="ARBA" id="ARBA00022448"/>
    </source>
</evidence>
<dbReference type="GO" id="GO:0005886">
    <property type="term" value="C:plasma membrane"/>
    <property type="evidence" value="ECO:0007669"/>
    <property type="project" value="UniProtKB-SubCell"/>
</dbReference>
<evidence type="ECO:0000256" key="8">
    <source>
        <dbReference type="ARBA" id="ARBA00023136"/>
    </source>
</evidence>
<dbReference type="InterPro" id="IPR003439">
    <property type="entry name" value="ABC_transporter-like_ATP-bd"/>
</dbReference>
<dbReference type="PANTHER" id="PTHR24221">
    <property type="entry name" value="ATP-BINDING CASSETTE SUB-FAMILY B"/>
    <property type="match status" value="1"/>
</dbReference>
<dbReference type="Gene3D" id="1.20.1560.10">
    <property type="entry name" value="ABC transporter type 1, transmembrane domain"/>
    <property type="match status" value="1"/>
</dbReference>
<dbReference type="InterPro" id="IPR017871">
    <property type="entry name" value="ABC_transporter-like_CS"/>
</dbReference>
<dbReference type="InterPro" id="IPR011527">
    <property type="entry name" value="ABC1_TM_dom"/>
</dbReference>
<evidence type="ECO:0000256" key="9">
    <source>
        <dbReference type="SAM" id="Phobius"/>
    </source>
</evidence>
<feature type="transmembrane region" description="Helical" evidence="9">
    <location>
        <begin position="20"/>
        <end position="42"/>
    </location>
</feature>
<dbReference type="CDD" id="cd03247">
    <property type="entry name" value="ABCC_cytochrome_bd"/>
    <property type="match status" value="1"/>
</dbReference>
<name>A0ABD5IYE3_9BACL</name>
<dbReference type="PANTHER" id="PTHR24221:SF653">
    <property type="entry name" value="TRANSPORT ATP-BINDING PROTEIN CYDC"/>
    <property type="match status" value="1"/>
</dbReference>
<dbReference type="InterPro" id="IPR039421">
    <property type="entry name" value="Type_1_exporter"/>
</dbReference>
<keyword evidence="2" id="KW-0813">Transport</keyword>
<evidence type="ECO:0000259" key="11">
    <source>
        <dbReference type="PROSITE" id="PS50929"/>
    </source>
</evidence>
<dbReference type="AlphaFoldDB" id="A0ABD5IYE3"/>
<dbReference type="PROSITE" id="PS50929">
    <property type="entry name" value="ABC_TM1F"/>
    <property type="match status" value="1"/>
</dbReference>
<evidence type="ECO:0000259" key="10">
    <source>
        <dbReference type="PROSITE" id="PS50893"/>
    </source>
</evidence>
<dbReference type="GO" id="GO:0005524">
    <property type="term" value="F:ATP binding"/>
    <property type="evidence" value="ECO:0007669"/>
    <property type="project" value="UniProtKB-KW"/>
</dbReference>
<dbReference type="PROSITE" id="PS50893">
    <property type="entry name" value="ABC_TRANSPORTER_2"/>
    <property type="match status" value="1"/>
</dbReference>
<feature type="domain" description="ABC transmembrane type-1" evidence="11">
    <location>
        <begin position="20"/>
        <end position="303"/>
    </location>
</feature>
<proteinExistence type="predicted"/>
<gene>
    <name evidence="12" type="primary">cydC</name>
    <name evidence="12" type="ORF">P9850_14415</name>
</gene>
<dbReference type="Gene3D" id="3.40.50.300">
    <property type="entry name" value="P-loop containing nucleotide triphosphate hydrolases"/>
    <property type="match status" value="1"/>
</dbReference>
<evidence type="ECO:0000256" key="6">
    <source>
        <dbReference type="ARBA" id="ARBA00022840"/>
    </source>
</evidence>
<keyword evidence="4 9" id="KW-0812">Transmembrane</keyword>
<dbReference type="InterPro" id="IPR003593">
    <property type="entry name" value="AAA+_ATPase"/>
</dbReference>
<keyword evidence="8 9" id="KW-0472">Membrane</keyword>
<evidence type="ECO:0000256" key="4">
    <source>
        <dbReference type="ARBA" id="ARBA00022692"/>
    </source>
</evidence>
<dbReference type="EMBL" id="JARTLI010000038">
    <property type="protein sequence ID" value="MED5052997.1"/>
    <property type="molecule type" value="Genomic_DNA"/>
</dbReference>
<reference evidence="12 13" key="1">
    <citation type="submission" date="2023-03" db="EMBL/GenBank/DDBJ databases">
        <title>Bacillus Genome Sequencing.</title>
        <authorList>
            <person name="Dunlap C."/>
        </authorList>
    </citation>
    <scope>NUCLEOTIDE SEQUENCE [LARGE SCALE GENOMIC DNA]</scope>
    <source>
        <strain evidence="12 13">NRS-38</strain>
    </source>
</reference>
<keyword evidence="5" id="KW-0547">Nucleotide-binding</keyword>
<keyword evidence="6" id="KW-0067">ATP-binding</keyword>
<dbReference type="InterPro" id="IPR014223">
    <property type="entry name" value="ABC_CydC/D"/>
</dbReference>
<evidence type="ECO:0000256" key="5">
    <source>
        <dbReference type="ARBA" id="ARBA00022741"/>
    </source>
</evidence>
<accession>A0ABD5IYE3</accession>
<comment type="subcellular location">
    <subcellularLocation>
        <location evidence="1">Cell membrane</location>
        <topology evidence="1">Multi-pass membrane protein</topology>
    </subcellularLocation>
</comment>
<feature type="transmembrane region" description="Helical" evidence="9">
    <location>
        <begin position="163"/>
        <end position="181"/>
    </location>
</feature>
<dbReference type="SUPFAM" id="SSF90123">
    <property type="entry name" value="ABC transporter transmembrane region"/>
    <property type="match status" value="1"/>
</dbReference>
<dbReference type="Proteomes" id="UP001339962">
    <property type="component" value="Unassembled WGS sequence"/>
</dbReference>
<evidence type="ECO:0000256" key="1">
    <source>
        <dbReference type="ARBA" id="ARBA00004651"/>
    </source>
</evidence>
<dbReference type="RefSeq" id="WP_328219255.1">
    <property type="nucleotide sequence ID" value="NZ_JARTLI010000038.1"/>
</dbReference>